<dbReference type="PANTHER" id="PTHR30126">
    <property type="entry name" value="HTH-TYPE TRANSCRIPTIONAL REGULATOR"/>
    <property type="match status" value="1"/>
</dbReference>
<dbReference type="SUPFAM" id="SSF46785">
    <property type="entry name" value="Winged helix' DNA-binding domain"/>
    <property type="match status" value="1"/>
</dbReference>
<dbReference type="GO" id="GO:0000976">
    <property type="term" value="F:transcription cis-regulatory region binding"/>
    <property type="evidence" value="ECO:0007669"/>
    <property type="project" value="TreeGrafter"/>
</dbReference>
<dbReference type="AlphaFoldDB" id="A0A7X5UQQ1"/>
<evidence type="ECO:0000256" key="3">
    <source>
        <dbReference type="ARBA" id="ARBA00023125"/>
    </source>
</evidence>
<comment type="caution">
    <text evidence="6">The sequence shown here is derived from an EMBL/GenBank/DDBJ whole genome shotgun (WGS) entry which is preliminary data.</text>
</comment>
<evidence type="ECO:0000256" key="1">
    <source>
        <dbReference type="ARBA" id="ARBA00009437"/>
    </source>
</evidence>
<dbReference type="Proteomes" id="UP000545493">
    <property type="component" value="Unassembled WGS sequence"/>
</dbReference>
<proteinExistence type="inferred from homology"/>
<comment type="similarity">
    <text evidence="1">Belongs to the LysR transcriptional regulatory family.</text>
</comment>
<keyword evidence="7" id="KW-1185">Reference proteome</keyword>
<evidence type="ECO:0000256" key="4">
    <source>
        <dbReference type="ARBA" id="ARBA00023163"/>
    </source>
</evidence>
<evidence type="ECO:0000259" key="5">
    <source>
        <dbReference type="PROSITE" id="PS50931"/>
    </source>
</evidence>
<dbReference type="GO" id="GO:0003700">
    <property type="term" value="F:DNA-binding transcription factor activity"/>
    <property type="evidence" value="ECO:0007669"/>
    <property type="project" value="InterPro"/>
</dbReference>
<dbReference type="Gene3D" id="3.40.190.10">
    <property type="entry name" value="Periplasmic binding protein-like II"/>
    <property type="match status" value="2"/>
</dbReference>
<dbReference type="InterPro" id="IPR005119">
    <property type="entry name" value="LysR_subst-bd"/>
</dbReference>
<organism evidence="6 7">
    <name type="scientific">Saccharomonospora amisosensis</name>
    <dbReference type="NCBI Taxonomy" id="1128677"/>
    <lineage>
        <taxon>Bacteria</taxon>
        <taxon>Bacillati</taxon>
        <taxon>Actinomycetota</taxon>
        <taxon>Actinomycetes</taxon>
        <taxon>Pseudonocardiales</taxon>
        <taxon>Pseudonocardiaceae</taxon>
        <taxon>Saccharomonospora</taxon>
    </lineage>
</organism>
<dbReference type="Pfam" id="PF03466">
    <property type="entry name" value="LysR_substrate"/>
    <property type="match status" value="1"/>
</dbReference>
<gene>
    <name evidence="6" type="ORF">FHU38_002796</name>
</gene>
<dbReference type="PANTHER" id="PTHR30126:SF39">
    <property type="entry name" value="HTH-TYPE TRANSCRIPTIONAL REGULATOR CYSL"/>
    <property type="match status" value="1"/>
</dbReference>
<dbReference type="RefSeq" id="WP_167171236.1">
    <property type="nucleotide sequence ID" value="NZ_JAAOYM010000001.1"/>
</dbReference>
<evidence type="ECO:0000256" key="2">
    <source>
        <dbReference type="ARBA" id="ARBA00023015"/>
    </source>
</evidence>
<sequence length="320" mass="33619">MPLPPRVPELGALDLLLSVAKLGSLGKAAREHGISQPAAASRVRNMERLIGVPLIVRSATGSQLTDEGSVIADWAGRVVDAAAELDAGISALRNQQASRIQLACSMTIAEYLLPGWLAELRRRLPGATIGLQVVNSAEVAELVLSGKVDLGFVEGARPPEGLDAYPVARDQLLLVVPHDHAWARRAEPVNAAELAATPLISREPGSGTRYVLDHELERLGYHSRPAPIMELSSTTAIKAAVEAGIGPAVLSSLALAEDVAQGKLVVVPTQGLDLRRVLRLVLRSGEQLPPVLRDVVAATGAGAGARRDRPGPGAARPLRP</sequence>
<dbReference type="EMBL" id="JAAOYM010000001">
    <property type="protein sequence ID" value="NIJ12452.1"/>
    <property type="molecule type" value="Genomic_DNA"/>
</dbReference>
<keyword evidence="4" id="KW-0804">Transcription</keyword>
<dbReference type="InterPro" id="IPR036388">
    <property type="entry name" value="WH-like_DNA-bd_sf"/>
</dbReference>
<evidence type="ECO:0000313" key="6">
    <source>
        <dbReference type="EMBL" id="NIJ12452.1"/>
    </source>
</evidence>
<keyword evidence="3" id="KW-0238">DNA-binding</keyword>
<dbReference type="SUPFAM" id="SSF53850">
    <property type="entry name" value="Periplasmic binding protein-like II"/>
    <property type="match status" value="1"/>
</dbReference>
<protein>
    <submittedName>
        <fullName evidence="6">Molybdate transport repressor ModE-like protein</fullName>
    </submittedName>
</protein>
<dbReference type="InterPro" id="IPR000847">
    <property type="entry name" value="LysR_HTH_N"/>
</dbReference>
<name>A0A7X5UQQ1_9PSEU</name>
<dbReference type="Gene3D" id="1.10.10.10">
    <property type="entry name" value="Winged helix-like DNA-binding domain superfamily/Winged helix DNA-binding domain"/>
    <property type="match status" value="1"/>
</dbReference>
<dbReference type="Pfam" id="PF00126">
    <property type="entry name" value="HTH_1"/>
    <property type="match status" value="1"/>
</dbReference>
<keyword evidence="2" id="KW-0805">Transcription regulation</keyword>
<evidence type="ECO:0000313" key="7">
    <source>
        <dbReference type="Proteomes" id="UP000545493"/>
    </source>
</evidence>
<accession>A0A7X5UQQ1</accession>
<dbReference type="InterPro" id="IPR036390">
    <property type="entry name" value="WH_DNA-bd_sf"/>
</dbReference>
<reference evidence="6 7" key="1">
    <citation type="submission" date="2020-03" db="EMBL/GenBank/DDBJ databases">
        <title>Sequencing the genomes of 1000 actinobacteria strains.</title>
        <authorList>
            <person name="Klenk H.-P."/>
        </authorList>
    </citation>
    <scope>NUCLEOTIDE SEQUENCE [LARGE SCALE GENOMIC DNA]</scope>
    <source>
        <strain evidence="6 7">DSM 45685</strain>
    </source>
</reference>
<dbReference type="PROSITE" id="PS50931">
    <property type="entry name" value="HTH_LYSR"/>
    <property type="match status" value="1"/>
</dbReference>
<feature type="domain" description="HTH lysR-type" evidence="5">
    <location>
        <begin position="8"/>
        <end position="65"/>
    </location>
</feature>